<evidence type="ECO:0000256" key="4">
    <source>
        <dbReference type="ARBA" id="ARBA00023004"/>
    </source>
</evidence>
<dbReference type="PANTHER" id="PTHR43342">
    <property type="entry name" value="NADH-QUINONE OXIDOREDUCTASE, E SUBUNIT"/>
    <property type="match status" value="1"/>
</dbReference>
<keyword evidence="5" id="KW-0411">Iron-sulfur</keyword>
<dbReference type="GO" id="GO:0046872">
    <property type="term" value="F:metal ion binding"/>
    <property type="evidence" value="ECO:0007669"/>
    <property type="project" value="UniProtKB-KW"/>
</dbReference>
<evidence type="ECO:0000256" key="7">
    <source>
        <dbReference type="SAM" id="MobiDB-lite"/>
    </source>
</evidence>
<reference evidence="8 9" key="1">
    <citation type="submission" date="2019-06" db="EMBL/GenBank/DDBJ databases">
        <title>Sorghum-associated microbial communities from plants grown in Nebraska, USA.</title>
        <authorList>
            <person name="Schachtman D."/>
        </authorList>
    </citation>
    <scope>NUCLEOTIDE SEQUENCE [LARGE SCALE GENOMIC DNA]</scope>
    <source>
        <strain evidence="8 9">1225</strain>
    </source>
</reference>
<dbReference type="PANTHER" id="PTHR43342:SF1">
    <property type="entry name" value="BIFURCATING [FEFE] HYDROGENASE GAMMA SUBUNIT"/>
    <property type="match status" value="1"/>
</dbReference>
<gene>
    <name evidence="8" type="ORF">FHW37_106254</name>
</gene>
<name>A0A561QIW4_9HYPH</name>
<dbReference type="EMBL" id="VIWP01000006">
    <property type="protein sequence ID" value="TWF50292.1"/>
    <property type="molecule type" value="Genomic_DNA"/>
</dbReference>
<dbReference type="InterPro" id="IPR041921">
    <property type="entry name" value="NuoE_N"/>
</dbReference>
<comment type="caution">
    <text evidence="8">The sequence shown here is derived from an EMBL/GenBank/DDBJ whole genome shotgun (WGS) entry which is preliminary data.</text>
</comment>
<evidence type="ECO:0000313" key="8">
    <source>
        <dbReference type="EMBL" id="TWF50292.1"/>
    </source>
</evidence>
<feature type="region of interest" description="Disordered" evidence="7">
    <location>
        <begin position="1"/>
        <end position="23"/>
    </location>
</feature>
<dbReference type="Gene3D" id="3.40.30.10">
    <property type="entry name" value="Glutaredoxin"/>
    <property type="match status" value="1"/>
</dbReference>
<keyword evidence="4" id="KW-0408">Iron</keyword>
<evidence type="ECO:0000256" key="6">
    <source>
        <dbReference type="ARBA" id="ARBA00034078"/>
    </source>
</evidence>
<evidence type="ECO:0000256" key="3">
    <source>
        <dbReference type="ARBA" id="ARBA00022723"/>
    </source>
</evidence>
<evidence type="ECO:0000313" key="9">
    <source>
        <dbReference type="Proteomes" id="UP000320653"/>
    </source>
</evidence>
<dbReference type="SUPFAM" id="SSF52833">
    <property type="entry name" value="Thioredoxin-like"/>
    <property type="match status" value="1"/>
</dbReference>
<dbReference type="InterPro" id="IPR028431">
    <property type="entry name" value="NADP_DH_HndA-like"/>
</dbReference>
<evidence type="ECO:0000256" key="5">
    <source>
        <dbReference type="ARBA" id="ARBA00023014"/>
    </source>
</evidence>
<dbReference type="NCBIfam" id="NF004638">
    <property type="entry name" value="PRK05988.1"/>
    <property type="match status" value="1"/>
</dbReference>
<organism evidence="8 9">
    <name type="scientific">Neorhizobium alkalisoli</name>
    <dbReference type="NCBI Taxonomy" id="528178"/>
    <lineage>
        <taxon>Bacteria</taxon>
        <taxon>Pseudomonadati</taxon>
        <taxon>Pseudomonadota</taxon>
        <taxon>Alphaproteobacteria</taxon>
        <taxon>Hyphomicrobiales</taxon>
        <taxon>Rhizobiaceae</taxon>
        <taxon>Rhizobium/Agrobacterium group</taxon>
        <taxon>Neorhizobium</taxon>
    </lineage>
</organism>
<keyword evidence="3" id="KW-0479">Metal-binding</keyword>
<proteinExistence type="inferred from homology"/>
<evidence type="ECO:0000256" key="1">
    <source>
        <dbReference type="ARBA" id="ARBA00010643"/>
    </source>
</evidence>
<dbReference type="GO" id="GO:0051537">
    <property type="term" value="F:2 iron, 2 sulfur cluster binding"/>
    <property type="evidence" value="ECO:0007669"/>
    <property type="project" value="UniProtKB-KW"/>
</dbReference>
<sequence length="181" mass="19607">MKMANGGEAPSLPEKSWPGGDSMNIRVSAGDVAERSIGIIRSLKHLEGPMLPILHAIQAEFGYVPEDVKPIIASELNLSRAEVHGVVTFYHEFRDHPAGRHVLKLCGSEACQSMGGDRVADRVREILGIDFHQTTLDGAVTLEPVYCLGLCACAPAAMLDDEVFGRVDELCISEIAAEVRR</sequence>
<dbReference type="InterPro" id="IPR036249">
    <property type="entry name" value="Thioredoxin-like_sf"/>
</dbReference>
<dbReference type="InterPro" id="IPR002023">
    <property type="entry name" value="NuoE-like"/>
</dbReference>
<dbReference type="Gene3D" id="1.10.10.1590">
    <property type="entry name" value="NADH-quinone oxidoreductase subunit E"/>
    <property type="match status" value="1"/>
</dbReference>
<dbReference type="CDD" id="cd03081">
    <property type="entry name" value="TRX_Fd_NuoE_FDH_gamma"/>
    <property type="match status" value="1"/>
</dbReference>
<evidence type="ECO:0000256" key="2">
    <source>
        <dbReference type="ARBA" id="ARBA00022714"/>
    </source>
</evidence>
<dbReference type="PROSITE" id="PS01099">
    <property type="entry name" value="COMPLEX1_24K"/>
    <property type="match status" value="1"/>
</dbReference>
<dbReference type="AlphaFoldDB" id="A0A561QIW4"/>
<comment type="similarity">
    <text evidence="1">Belongs to the complex I 24 kDa subunit family.</text>
</comment>
<protein>
    <submittedName>
        <fullName evidence="8">Formate dehydrogenase gamma subunit</fullName>
    </submittedName>
</protein>
<dbReference type="Pfam" id="PF01257">
    <property type="entry name" value="2Fe-2S_thioredx"/>
    <property type="match status" value="1"/>
</dbReference>
<comment type="cofactor">
    <cofactor evidence="6">
        <name>[2Fe-2S] cluster</name>
        <dbReference type="ChEBI" id="CHEBI:190135"/>
    </cofactor>
</comment>
<accession>A0A561QIW4</accession>
<keyword evidence="2" id="KW-0001">2Fe-2S</keyword>
<dbReference type="Proteomes" id="UP000320653">
    <property type="component" value="Unassembled WGS sequence"/>
</dbReference>
<dbReference type="GO" id="GO:0016491">
    <property type="term" value="F:oxidoreductase activity"/>
    <property type="evidence" value="ECO:0007669"/>
    <property type="project" value="InterPro"/>
</dbReference>
<keyword evidence="9" id="KW-1185">Reference proteome</keyword>